<evidence type="ECO:0000256" key="4">
    <source>
        <dbReference type="ARBA" id="ARBA00023065"/>
    </source>
</evidence>
<proteinExistence type="inferred from homology"/>
<evidence type="ECO:0000256" key="5">
    <source>
        <dbReference type="ARBA" id="ARBA00023136"/>
    </source>
</evidence>
<dbReference type="InterPro" id="IPR000711">
    <property type="entry name" value="ATPase_OSCP/dsu"/>
</dbReference>
<evidence type="ECO:0000256" key="9">
    <source>
        <dbReference type="SAM" id="Coils"/>
    </source>
</evidence>
<dbReference type="InterPro" id="IPR026015">
    <property type="entry name" value="ATP_synth_OSCP/delta_N_sf"/>
</dbReference>
<dbReference type="SUPFAM" id="SSF47928">
    <property type="entry name" value="N-terminal domain of the delta subunit of the F1F0-ATP synthase"/>
    <property type="match status" value="1"/>
</dbReference>
<keyword evidence="6 8" id="KW-0139">CF(1)</keyword>
<reference evidence="10 11" key="1">
    <citation type="submission" date="2016-07" db="EMBL/GenBank/DDBJ databases">
        <title>Draft genome sequence of Methyloligella halotolerans C2T (VKM B-2706T=CCUG 61687T=DSM 25045T), a halotolerant polyhydroxybutyrate accumulating methylotroph.</title>
        <authorList>
            <person name="Vasilenko O.V."/>
            <person name="Doronina N.V."/>
            <person name="Poroshina M.N."/>
            <person name="Tarlachkov S.V."/>
            <person name="Trotsenko Y.A."/>
        </authorList>
    </citation>
    <scope>NUCLEOTIDE SEQUENCE [LARGE SCALE GENOMIC DNA]</scope>
    <source>
        <strain evidence="10 11">VKM B-2706</strain>
    </source>
</reference>
<keyword evidence="8" id="KW-1003">Cell membrane</keyword>
<dbReference type="NCBIfam" id="NF004406">
    <property type="entry name" value="PRK05758.3-2"/>
    <property type="match status" value="1"/>
</dbReference>
<accession>A0A1E2S1D0</accession>
<comment type="subcellular location">
    <subcellularLocation>
        <location evidence="8">Cell membrane</location>
        <topology evidence="8">Peripheral membrane protein</topology>
    </subcellularLocation>
    <subcellularLocation>
        <location evidence="1">Membrane</location>
    </subcellularLocation>
</comment>
<evidence type="ECO:0000256" key="2">
    <source>
        <dbReference type="ARBA" id="ARBA00022448"/>
    </source>
</evidence>
<dbReference type="PATRIC" id="fig|1177755.3.peg.1326"/>
<dbReference type="HAMAP" id="MF_01416">
    <property type="entry name" value="ATP_synth_delta_bact"/>
    <property type="match status" value="1"/>
</dbReference>
<dbReference type="STRING" id="1177755.A7A08_01319"/>
<dbReference type="InterPro" id="IPR020781">
    <property type="entry name" value="ATPase_OSCP/d_CS"/>
</dbReference>
<dbReference type="PRINTS" id="PR00125">
    <property type="entry name" value="ATPASEDELTA"/>
</dbReference>
<comment type="similarity">
    <text evidence="8">Belongs to the ATPase delta chain family.</text>
</comment>
<name>A0A1E2S1D0_9HYPH</name>
<dbReference type="PANTHER" id="PTHR11910">
    <property type="entry name" value="ATP SYNTHASE DELTA CHAIN"/>
    <property type="match status" value="1"/>
</dbReference>
<dbReference type="GO" id="GO:0045259">
    <property type="term" value="C:proton-transporting ATP synthase complex"/>
    <property type="evidence" value="ECO:0007669"/>
    <property type="project" value="UniProtKB-KW"/>
</dbReference>
<dbReference type="EMBL" id="MASI01000002">
    <property type="protein sequence ID" value="ODA68148.1"/>
    <property type="molecule type" value="Genomic_DNA"/>
</dbReference>
<gene>
    <name evidence="8" type="primary">atpH</name>
    <name evidence="10" type="ORF">A7A08_01319</name>
</gene>
<dbReference type="GO" id="GO:0005886">
    <property type="term" value="C:plasma membrane"/>
    <property type="evidence" value="ECO:0007669"/>
    <property type="project" value="UniProtKB-SubCell"/>
</dbReference>
<keyword evidence="2 8" id="KW-0813">Transport</keyword>
<dbReference type="GO" id="GO:0046933">
    <property type="term" value="F:proton-transporting ATP synthase activity, rotational mechanism"/>
    <property type="evidence" value="ECO:0007669"/>
    <property type="project" value="UniProtKB-UniRule"/>
</dbReference>
<dbReference type="OrthoDB" id="9796185at2"/>
<feature type="coiled-coil region" evidence="9">
    <location>
        <begin position="22"/>
        <end position="49"/>
    </location>
</feature>
<dbReference type="NCBIfam" id="TIGR01145">
    <property type="entry name" value="ATP_synt_delta"/>
    <property type="match status" value="1"/>
</dbReference>
<evidence type="ECO:0000313" key="11">
    <source>
        <dbReference type="Proteomes" id="UP000095087"/>
    </source>
</evidence>
<evidence type="ECO:0000313" key="10">
    <source>
        <dbReference type="EMBL" id="ODA68148.1"/>
    </source>
</evidence>
<comment type="function">
    <text evidence="8">This protein is part of the stalk that links CF(0) to CF(1). It either transmits conformational changes from CF(0) to CF(1) or is implicated in proton conduction.</text>
</comment>
<protein>
    <recommendedName>
        <fullName evidence="8">ATP synthase subunit delta</fullName>
    </recommendedName>
    <alternativeName>
        <fullName evidence="8">ATP synthase F(1) sector subunit delta</fullName>
    </alternativeName>
    <alternativeName>
        <fullName evidence="8">F-type ATPase subunit delta</fullName>
        <shortName evidence="8">F-ATPase subunit delta</shortName>
    </alternativeName>
</protein>
<evidence type="ECO:0000256" key="7">
    <source>
        <dbReference type="ARBA" id="ARBA00023310"/>
    </source>
</evidence>
<comment type="function">
    <text evidence="8">F(1)F(0) ATP synthase produces ATP from ADP in the presence of a proton or sodium gradient. F-type ATPases consist of two structural domains, F(1) containing the extramembraneous catalytic core and F(0) containing the membrane proton channel, linked together by a central stalk and a peripheral stalk. During catalysis, ATP synthesis in the catalytic domain of F(1) is coupled via a rotary mechanism of the central stalk subunits to proton translocation.</text>
</comment>
<keyword evidence="4 8" id="KW-0406">Ion transport</keyword>
<dbReference type="AlphaFoldDB" id="A0A1E2S1D0"/>
<keyword evidence="9" id="KW-0175">Coiled coil</keyword>
<comment type="caution">
    <text evidence="10">The sequence shown here is derived from an EMBL/GenBank/DDBJ whole genome shotgun (WGS) entry which is preliminary data.</text>
</comment>
<keyword evidence="11" id="KW-1185">Reference proteome</keyword>
<dbReference type="NCBIfam" id="NF004402">
    <property type="entry name" value="PRK05758.2-2"/>
    <property type="match status" value="1"/>
</dbReference>
<dbReference type="Pfam" id="PF00213">
    <property type="entry name" value="OSCP"/>
    <property type="match status" value="1"/>
</dbReference>
<organism evidence="10 11">
    <name type="scientific">Methyloligella halotolerans</name>
    <dbReference type="NCBI Taxonomy" id="1177755"/>
    <lineage>
        <taxon>Bacteria</taxon>
        <taxon>Pseudomonadati</taxon>
        <taxon>Pseudomonadota</taxon>
        <taxon>Alphaproteobacteria</taxon>
        <taxon>Hyphomicrobiales</taxon>
        <taxon>Hyphomicrobiaceae</taxon>
        <taxon>Methyloligella</taxon>
    </lineage>
</organism>
<dbReference type="Proteomes" id="UP000095087">
    <property type="component" value="Unassembled WGS sequence"/>
</dbReference>
<keyword evidence="7 8" id="KW-0066">ATP synthesis</keyword>
<evidence type="ECO:0000256" key="1">
    <source>
        <dbReference type="ARBA" id="ARBA00004370"/>
    </source>
</evidence>
<evidence type="ECO:0000256" key="3">
    <source>
        <dbReference type="ARBA" id="ARBA00022781"/>
    </source>
</evidence>
<sequence length="186" mass="20088">MAGEDPTVTGVAGRYALALFELAQEEKALEKTEADLNRFGEALDASEDLVRLVKSPVFGADEQMKAISAVLEKIQIEGLTANFLKLITKNRRLFAAPDMIAAFRALTAHHRGETSAEVVSATKLEEGQVTALKQALKAALDKDVRLTTRVDPALLGGLVVKVGSRMIDSSLRTKLNSMKHAMKEVG</sequence>
<dbReference type="RefSeq" id="WP_069094629.1">
    <property type="nucleotide sequence ID" value="NZ_MASI01000002.1"/>
</dbReference>
<dbReference type="Gene3D" id="1.10.520.20">
    <property type="entry name" value="N-terminal domain of the delta subunit of the F1F0-ATP synthase"/>
    <property type="match status" value="1"/>
</dbReference>
<keyword evidence="5 8" id="KW-0472">Membrane</keyword>
<evidence type="ECO:0000256" key="6">
    <source>
        <dbReference type="ARBA" id="ARBA00023196"/>
    </source>
</evidence>
<evidence type="ECO:0000256" key="8">
    <source>
        <dbReference type="HAMAP-Rule" id="MF_01416"/>
    </source>
</evidence>
<keyword evidence="3 8" id="KW-0375">Hydrogen ion transport</keyword>
<dbReference type="PROSITE" id="PS00389">
    <property type="entry name" value="ATPASE_DELTA"/>
    <property type="match status" value="1"/>
</dbReference>